<evidence type="ECO:0000259" key="13">
    <source>
        <dbReference type="PROSITE" id="PS52019"/>
    </source>
</evidence>
<keyword evidence="8" id="KW-0808">Transferase</keyword>
<dbReference type="InterPro" id="IPR020806">
    <property type="entry name" value="PKS_PP-bd"/>
</dbReference>
<feature type="region of interest" description="C-terminal hotdog fold" evidence="10">
    <location>
        <begin position="137"/>
        <end position="276"/>
    </location>
</feature>
<proteinExistence type="inferred from homology"/>
<keyword evidence="5" id="KW-0596">Phosphopantetheine</keyword>
<keyword evidence="9" id="KW-0677">Repeat</keyword>
<dbReference type="InterPro" id="IPR036736">
    <property type="entry name" value="ACP-like_sf"/>
</dbReference>
<feature type="active site" description="Proton acceptor; for dehydratase activity" evidence="10">
    <location>
        <position position="32"/>
    </location>
</feature>
<dbReference type="InterPro" id="IPR049551">
    <property type="entry name" value="PKS_DH_C"/>
</dbReference>
<dbReference type="Gene3D" id="1.10.1240.100">
    <property type="match status" value="1"/>
</dbReference>
<dbReference type="PROSITE" id="PS52019">
    <property type="entry name" value="PKS_MFAS_DH"/>
    <property type="match status" value="1"/>
</dbReference>
<dbReference type="InterPro" id="IPR049552">
    <property type="entry name" value="PKS_DH_N"/>
</dbReference>
<evidence type="ECO:0000256" key="7">
    <source>
        <dbReference type="ARBA" id="ARBA00022553"/>
    </source>
</evidence>
<reference evidence="14 15" key="1">
    <citation type="submission" date="2022-05" db="EMBL/GenBank/DDBJ databases">
        <title>Microbulbifer sp. nov., isolated from sponge.</title>
        <authorList>
            <person name="Gao L."/>
        </authorList>
    </citation>
    <scope>NUCLEOTIDE SEQUENCE [LARGE SCALE GENOMIC DNA]</scope>
    <source>
        <strain evidence="14 15">MI-G</strain>
    </source>
</reference>
<dbReference type="EMBL" id="CP098023">
    <property type="protein sequence ID" value="WKD49178.1"/>
    <property type="molecule type" value="Genomic_DNA"/>
</dbReference>
<feature type="domain" description="Carrier" evidence="11">
    <location>
        <begin position="653"/>
        <end position="730"/>
    </location>
</feature>
<dbReference type="Pfam" id="PF21089">
    <property type="entry name" value="PKS_DH_N"/>
    <property type="match status" value="1"/>
</dbReference>
<dbReference type="SUPFAM" id="SSF53901">
    <property type="entry name" value="Thiolase-like"/>
    <property type="match status" value="1"/>
</dbReference>
<evidence type="ECO:0000259" key="11">
    <source>
        <dbReference type="PROSITE" id="PS50075"/>
    </source>
</evidence>
<evidence type="ECO:0000256" key="4">
    <source>
        <dbReference type="ARBA" id="ARBA00006484"/>
    </source>
</evidence>
<dbReference type="Pfam" id="PF00550">
    <property type="entry name" value="PP-binding"/>
    <property type="match status" value="1"/>
</dbReference>
<dbReference type="InterPro" id="IPR020841">
    <property type="entry name" value="PKS_Beta-ketoAc_synthase_dom"/>
</dbReference>
<dbReference type="PROSITE" id="PS00606">
    <property type="entry name" value="KS3_1"/>
    <property type="match status" value="1"/>
</dbReference>
<dbReference type="SUPFAM" id="SSF51735">
    <property type="entry name" value="NAD(P)-binding Rossmann-fold domains"/>
    <property type="match status" value="1"/>
</dbReference>
<feature type="domain" description="PKS/mFAS DH" evidence="13">
    <location>
        <begin position="1"/>
        <end position="276"/>
    </location>
</feature>
<evidence type="ECO:0000256" key="3">
    <source>
        <dbReference type="ARBA" id="ARBA00005194"/>
    </source>
</evidence>
<dbReference type="Pfam" id="PF02801">
    <property type="entry name" value="Ketoacyl-synt_C"/>
    <property type="match status" value="1"/>
</dbReference>
<dbReference type="RefSeq" id="WP_301414966.1">
    <property type="nucleotide sequence ID" value="NZ_CP098023.1"/>
</dbReference>
<comment type="subcellular location">
    <subcellularLocation>
        <location evidence="1">Cytoplasm</location>
    </subcellularLocation>
</comment>
<organism evidence="14 15">
    <name type="scientific">Microbulbifer spongiae</name>
    <dbReference type="NCBI Taxonomy" id="2944933"/>
    <lineage>
        <taxon>Bacteria</taxon>
        <taxon>Pseudomonadati</taxon>
        <taxon>Pseudomonadota</taxon>
        <taxon>Gammaproteobacteria</taxon>
        <taxon>Cellvibrionales</taxon>
        <taxon>Microbulbiferaceae</taxon>
        <taxon>Microbulbifer</taxon>
    </lineage>
</organism>
<dbReference type="InterPro" id="IPR014030">
    <property type="entry name" value="Ketoacyl_synth_N"/>
</dbReference>
<dbReference type="InterPro" id="IPR016039">
    <property type="entry name" value="Thiolase-like"/>
</dbReference>
<evidence type="ECO:0000259" key="12">
    <source>
        <dbReference type="PROSITE" id="PS52004"/>
    </source>
</evidence>
<dbReference type="InterPro" id="IPR042104">
    <property type="entry name" value="PKS_dehydratase_sf"/>
</dbReference>
<comment type="pathway">
    <text evidence="3">Lipid metabolism; fatty acid biosynthesis.</text>
</comment>
<dbReference type="SMART" id="SM00826">
    <property type="entry name" value="PKS_DH"/>
    <property type="match status" value="1"/>
</dbReference>
<dbReference type="Gene3D" id="3.10.129.110">
    <property type="entry name" value="Polyketide synthase dehydratase"/>
    <property type="match status" value="1"/>
</dbReference>
<dbReference type="PANTHER" id="PTHR43775">
    <property type="entry name" value="FATTY ACID SYNTHASE"/>
    <property type="match status" value="1"/>
</dbReference>
<dbReference type="PANTHER" id="PTHR43775:SF37">
    <property type="entry name" value="SI:DKEY-61P9.11"/>
    <property type="match status" value="1"/>
</dbReference>
<dbReference type="SMART" id="SM00825">
    <property type="entry name" value="PKS_KS"/>
    <property type="match status" value="1"/>
</dbReference>
<evidence type="ECO:0000256" key="6">
    <source>
        <dbReference type="ARBA" id="ARBA00022490"/>
    </source>
</evidence>
<dbReference type="InterPro" id="IPR018201">
    <property type="entry name" value="Ketoacyl_synth_AS"/>
</dbReference>
<accession>A0ABY9E848</accession>
<evidence type="ECO:0000256" key="9">
    <source>
        <dbReference type="ARBA" id="ARBA00022737"/>
    </source>
</evidence>
<keyword evidence="15" id="KW-1185">Reference proteome</keyword>
<dbReference type="Proteomes" id="UP001321520">
    <property type="component" value="Chromosome"/>
</dbReference>
<dbReference type="InterPro" id="IPR057326">
    <property type="entry name" value="KR_dom"/>
</dbReference>
<dbReference type="SMART" id="SM00823">
    <property type="entry name" value="PKS_PP"/>
    <property type="match status" value="1"/>
</dbReference>
<feature type="region of interest" description="N-terminal hotdog fold" evidence="10">
    <location>
        <begin position="1"/>
        <end position="121"/>
    </location>
</feature>
<feature type="domain" description="Ketosynthase family 3 (KS3)" evidence="12">
    <location>
        <begin position="783"/>
        <end position="1200"/>
    </location>
</feature>
<dbReference type="CDD" id="cd00833">
    <property type="entry name" value="PKS"/>
    <property type="match status" value="1"/>
</dbReference>
<evidence type="ECO:0000256" key="5">
    <source>
        <dbReference type="ARBA" id="ARBA00022450"/>
    </source>
</evidence>
<dbReference type="Gene3D" id="3.40.47.10">
    <property type="match status" value="1"/>
</dbReference>
<dbReference type="InterPro" id="IPR014031">
    <property type="entry name" value="Ketoacyl_synth_C"/>
</dbReference>
<dbReference type="Gene3D" id="1.10.1200.10">
    <property type="entry name" value="ACP-like"/>
    <property type="match status" value="1"/>
</dbReference>
<dbReference type="Pfam" id="PF14765">
    <property type="entry name" value="PS-DH"/>
    <property type="match status" value="1"/>
</dbReference>
<dbReference type="InterPro" id="IPR050091">
    <property type="entry name" value="PKS_NRPS_Biosynth_Enz"/>
</dbReference>
<dbReference type="InterPro" id="IPR020807">
    <property type="entry name" value="PKS_DH"/>
</dbReference>
<keyword evidence="6" id="KW-0963">Cytoplasm</keyword>
<comment type="similarity">
    <text evidence="4">Belongs to the short-chain dehydrogenases/reductases (SDR) family.</text>
</comment>
<evidence type="ECO:0000256" key="1">
    <source>
        <dbReference type="ARBA" id="ARBA00004496"/>
    </source>
</evidence>
<dbReference type="InterPro" id="IPR013968">
    <property type="entry name" value="PKS_KR"/>
</dbReference>
<evidence type="ECO:0000313" key="15">
    <source>
        <dbReference type="Proteomes" id="UP001321520"/>
    </source>
</evidence>
<dbReference type="CDD" id="cd08953">
    <property type="entry name" value="KR_2_SDR_x"/>
    <property type="match status" value="1"/>
</dbReference>
<evidence type="ECO:0000256" key="8">
    <source>
        <dbReference type="ARBA" id="ARBA00022679"/>
    </source>
</evidence>
<dbReference type="InterPro" id="IPR049900">
    <property type="entry name" value="PKS_mFAS_DH"/>
</dbReference>
<dbReference type="PROSITE" id="PS52004">
    <property type="entry name" value="KS3_2"/>
    <property type="match status" value="1"/>
</dbReference>
<dbReference type="InterPro" id="IPR036291">
    <property type="entry name" value="NAD(P)-bd_dom_sf"/>
</dbReference>
<dbReference type="Gene3D" id="3.40.50.720">
    <property type="entry name" value="NAD(P)-binding Rossmann-like Domain"/>
    <property type="match status" value="1"/>
</dbReference>
<keyword evidence="7" id="KW-0597">Phosphoprotein</keyword>
<dbReference type="SUPFAM" id="SSF47336">
    <property type="entry name" value="ACP-like"/>
    <property type="match status" value="1"/>
</dbReference>
<sequence>MTVSIDRKDLESYPFSEFHSTLSGDELFLRDHVIRGEKILPATAYLETARAALENTVSMSEDHFIRLNDCVFLRPLLVNEEKVITIRVFPSGDEEWGIEVSSTDGIHFQCKASYQAVVQLSANEIYIDLNGLQERIKKNNFPVSKFYQKFFDKGIELGPSHQGIKRILTGEHQGEQQVLVWVNLPGSAKRDMGMDPGMLDGFITSASILPDNLTSAVQLPFTIRKIDIFNALTDEMFGHIYTSKEGIEFTIADLSGAVYVRISGFIGRQIDDQDDHLVSYSPCWQHSALPDLRGQHVVRIQGGNDYLKLVIDVLQQAKNLLAAKKSNCWLLVELSDNSSGERGILAGLRTISEEHPSINILLQQAGQKIELVNTAVNLNRKLDNIWRNQGCYLIAGGAGGIGRLLAEDIVAATDSCQLILLGRKALNQELKLFFKQLSHNGARVDYHSCDIANAEQLIKIVDRYKNIQGVFHCAGVLEDNYIANKNTDEIQRVLAPKVSGLQALDQATASMDLDFFVTMSSIAGVIGNPGQFDYAAANGYMDDYISQRQHRVSEGRCFGRSVSINWPLWLSDGMQIDQSIQENLRQVIGLSPMPSELGMKVLKQTLLSEYTQLLVLYGQKKTIHNYFSSSIQKLQSTPDVIEQKQMTYQDNQPLLKQLIQIVQQQVAGYLKQKSRDLDLQADWANFGFDSILLAELINRFNAYFKLSLMPTVFFEATNIKLFAEYLLQHHHNTIQKLLDVSKTSVEENTVPITRQSEQKGDEALSDFAARFQQAYFSATHYRIKDIAVIGISCRIAGARNLDEFWQLLNEGCDMIREIPEHRWDWRDYLEASKWGSFIDGVDEFDPLIFGISPAEALYINPEQRLIMQYVWECLENAGCGGDATKGSNTGIYIGCGASAYTAILDALPVEAYTATGEVTSVGPNRMSYLMDWHGPSNPVETACSSALVAVHRAIEAIRLGHCEQAIAGGVNLLLTPHAYISFSKAGMLSKDGCCKTFSAQANGYVRGEGVGMIMLKPLQQALQDGNHIYAVIKGSAENHGGRTNSLTAPNPKSQAAVINKALDDSGIDFSQVGYVECHGTGTPLGDPVEINGLKMVAAQNKIQAASDHACMLGSIKSNIGHLEFAAGIVGLIKVVLQMRHRRIVKSLHCEDINPYIDLAGTRLQIAQQACEWQKEPGKLRIGGVSSFGFGGVNAHVVLQEFIATTVLPEQQAEAKPQCCIFSASDKDRLLACLQPFPKFLARLTDDPETLLRIARTLQIGRTELDERVVFIVASVAELIALIERFIAGDEQTDDTAIMVGNVMDKSREQSVDEAQIHEWVTTGNITPLAAAWVQGYSVPWRLAQDNVAMVNESG</sequence>
<evidence type="ECO:0000256" key="10">
    <source>
        <dbReference type="PROSITE-ProRule" id="PRU01363"/>
    </source>
</evidence>
<gene>
    <name evidence="14" type="ORF">M8T91_14940</name>
</gene>
<feature type="active site" description="Proton donor; for dehydratase activity" evidence="10">
    <location>
        <position position="200"/>
    </location>
</feature>
<dbReference type="PROSITE" id="PS50075">
    <property type="entry name" value="CARRIER"/>
    <property type="match status" value="1"/>
</dbReference>
<comment type="pathway">
    <text evidence="2">Antibiotic biosynthesis.</text>
</comment>
<dbReference type="Pfam" id="PF08659">
    <property type="entry name" value="KR"/>
    <property type="match status" value="1"/>
</dbReference>
<dbReference type="Pfam" id="PF22336">
    <property type="entry name" value="RhiE-like_linker"/>
    <property type="match status" value="1"/>
</dbReference>
<dbReference type="InterPro" id="IPR054514">
    <property type="entry name" value="RhiE-like_linker"/>
</dbReference>
<evidence type="ECO:0000256" key="2">
    <source>
        <dbReference type="ARBA" id="ARBA00004792"/>
    </source>
</evidence>
<protein>
    <submittedName>
        <fullName evidence="14">SDR family NAD(P)-dependent oxidoreductase</fullName>
    </submittedName>
</protein>
<name>A0ABY9E848_9GAMM</name>
<evidence type="ECO:0000313" key="14">
    <source>
        <dbReference type="EMBL" id="WKD49178.1"/>
    </source>
</evidence>
<dbReference type="Pfam" id="PF00109">
    <property type="entry name" value="ketoacyl-synt"/>
    <property type="match status" value="1"/>
</dbReference>
<dbReference type="SMART" id="SM00822">
    <property type="entry name" value="PKS_KR"/>
    <property type="match status" value="1"/>
</dbReference>
<dbReference type="InterPro" id="IPR009081">
    <property type="entry name" value="PP-bd_ACP"/>
</dbReference>